<evidence type="ECO:0000256" key="5">
    <source>
        <dbReference type="ARBA" id="ARBA00023136"/>
    </source>
</evidence>
<proteinExistence type="predicted"/>
<reference evidence="9 10" key="1">
    <citation type="submission" date="2017-08" db="EMBL/GenBank/DDBJ databases">
        <title>Acidophilic green algal genome provides insights into adaptation to an acidic environment.</title>
        <authorList>
            <person name="Hirooka S."/>
            <person name="Hirose Y."/>
            <person name="Kanesaki Y."/>
            <person name="Higuchi S."/>
            <person name="Fujiwara T."/>
            <person name="Onuma R."/>
            <person name="Era A."/>
            <person name="Ohbayashi R."/>
            <person name="Uzuka A."/>
            <person name="Nozaki H."/>
            <person name="Yoshikawa H."/>
            <person name="Miyagishima S.Y."/>
        </authorList>
    </citation>
    <scope>NUCLEOTIDE SEQUENCE [LARGE SCALE GENOMIC DNA]</scope>
    <source>
        <strain evidence="9 10">NIES-2499</strain>
    </source>
</reference>
<organism evidence="9 10">
    <name type="scientific">Chlamydomonas eustigma</name>
    <dbReference type="NCBI Taxonomy" id="1157962"/>
    <lineage>
        <taxon>Eukaryota</taxon>
        <taxon>Viridiplantae</taxon>
        <taxon>Chlorophyta</taxon>
        <taxon>core chlorophytes</taxon>
        <taxon>Chlorophyceae</taxon>
        <taxon>CS clade</taxon>
        <taxon>Chlamydomonadales</taxon>
        <taxon>Chlamydomonadaceae</taxon>
        <taxon>Chlamydomonas</taxon>
    </lineage>
</organism>
<evidence type="ECO:0000256" key="2">
    <source>
        <dbReference type="ARBA" id="ARBA00022692"/>
    </source>
</evidence>
<dbReference type="STRING" id="1157962.A0A250XI42"/>
<keyword evidence="2 6" id="KW-0812">Transmembrane</keyword>
<evidence type="ECO:0000256" key="6">
    <source>
        <dbReference type="RuleBase" id="RU363132"/>
    </source>
</evidence>
<feature type="transmembrane region" description="Helical" evidence="6">
    <location>
        <begin position="259"/>
        <end position="285"/>
    </location>
</feature>
<evidence type="ECO:0000313" key="9">
    <source>
        <dbReference type="EMBL" id="GAX82757.1"/>
    </source>
</evidence>
<feature type="domain" description="Reticulon" evidence="8">
    <location>
        <begin position="88"/>
        <end position="292"/>
    </location>
</feature>
<evidence type="ECO:0000256" key="7">
    <source>
        <dbReference type="SAM" id="MobiDB-lite"/>
    </source>
</evidence>
<dbReference type="InterPro" id="IPR003388">
    <property type="entry name" value="Reticulon"/>
</dbReference>
<dbReference type="Proteomes" id="UP000232323">
    <property type="component" value="Unassembled WGS sequence"/>
</dbReference>
<evidence type="ECO:0000259" key="8">
    <source>
        <dbReference type="PROSITE" id="PS50845"/>
    </source>
</evidence>
<feature type="region of interest" description="Disordered" evidence="7">
    <location>
        <begin position="1"/>
        <end position="33"/>
    </location>
</feature>
<name>A0A250XI42_9CHLO</name>
<dbReference type="GO" id="GO:0005789">
    <property type="term" value="C:endoplasmic reticulum membrane"/>
    <property type="evidence" value="ECO:0007669"/>
    <property type="project" value="UniProtKB-SubCell"/>
</dbReference>
<evidence type="ECO:0000313" key="10">
    <source>
        <dbReference type="Proteomes" id="UP000232323"/>
    </source>
</evidence>
<dbReference type="AlphaFoldDB" id="A0A250XI42"/>
<keyword evidence="10" id="KW-1185">Reference proteome</keyword>
<accession>A0A250XI42</accession>
<keyword evidence="5 6" id="KW-0472">Membrane</keyword>
<keyword evidence="3 6" id="KW-0256">Endoplasmic reticulum</keyword>
<sequence>MADTTSPNGATDMPVPKQTVSDESTGSVLSSGASETVESVKGFGSPAAPSPIVNPSKHLDFGVGSKSEPVTPSTPFRKEDSVDYNQFVMDTLLWSNKVRSAFYLLSGIIFILTVDYMLSSGSPLLTVICQLTLGQMALNFLRQAISPQLQQKATWLDSAWTHAAIKRLESSVKTLAALHDKHLSAGSPHKHLIIACSLWLLSMCARLITASNLVLVLYIGAFITPVVYTANRKSIDPAVKDGFKQVQERVASLDRRVKAAVFTILILLLGYRMSYVDLAIAAFVVCVYARSQLPEEADEISKKLGPVVTPLGKTAAQIGGHIGRAVEGAMDKFELTPTPMKKKNA</sequence>
<keyword evidence="4 6" id="KW-1133">Transmembrane helix</keyword>
<feature type="transmembrane region" description="Helical" evidence="6">
    <location>
        <begin position="101"/>
        <end position="118"/>
    </location>
</feature>
<comment type="subcellular location">
    <subcellularLocation>
        <location evidence="1 6">Endoplasmic reticulum membrane</location>
        <topology evidence="1 6">Multi-pass membrane protein</topology>
    </subcellularLocation>
</comment>
<feature type="compositionally biased region" description="Polar residues" evidence="7">
    <location>
        <begin position="18"/>
        <end position="33"/>
    </location>
</feature>
<evidence type="ECO:0000256" key="3">
    <source>
        <dbReference type="ARBA" id="ARBA00022824"/>
    </source>
</evidence>
<dbReference type="Pfam" id="PF02453">
    <property type="entry name" value="Reticulon"/>
    <property type="match status" value="1"/>
</dbReference>
<comment type="caution">
    <text evidence="9">The sequence shown here is derived from an EMBL/GenBank/DDBJ whole genome shotgun (WGS) entry which is preliminary data.</text>
</comment>
<protein>
    <recommendedName>
        <fullName evidence="6">Reticulon-like protein</fullName>
    </recommendedName>
</protein>
<evidence type="ECO:0000256" key="4">
    <source>
        <dbReference type="ARBA" id="ARBA00022989"/>
    </source>
</evidence>
<evidence type="ECO:0000256" key="1">
    <source>
        <dbReference type="ARBA" id="ARBA00004477"/>
    </source>
</evidence>
<feature type="transmembrane region" description="Helical" evidence="6">
    <location>
        <begin position="214"/>
        <end position="230"/>
    </location>
</feature>
<gene>
    <name evidence="9" type="ORF">CEUSTIGMA_g10183.t1</name>
</gene>
<dbReference type="PROSITE" id="PS50845">
    <property type="entry name" value="RETICULON"/>
    <property type="match status" value="1"/>
</dbReference>
<dbReference type="EMBL" id="BEGY01000085">
    <property type="protein sequence ID" value="GAX82757.1"/>
    <property type="molecule type" value="Genomic_DNA"/>
</dbReference>
<dbReference type="OrthoDB" id="530613at2759"/>